<name>A0ABW2C4Y5_9PSEU</name>
<dbReference type="RefSeq" id="WP_345394270.1">
    <property type="nucleotide sequence ID" value="NZ_BAABLA010000021.1"/>
</dbReference>
<evidence type="ECO:0000313" key="1">
    <source>
        <dbReference type="EMBL" id="MFC6870098.1"/>
    </source>
</evidence>
<dbReference type="GO" id="GO:0016787">
    <property type="term" value="F:hydrolase activity"/>
    <property type="evidence" value="ECO:0007669"/>
    <property type="project" value="UniProtKB-KW"/>
</dbReference>
<dbReference type="InterPro" id="IPR029058">
    <property type="entry name" value="AB_hydrolase_fold"/>
</dbReference>
<dbReference type="SUPFAM" id="SSF53474">
    <property type="entry name" value="alpha/beta-Hydrolases"/>
    <property type="match status" value="1"/>
</dbReference>
<reference evidence="2" key="1">
    <citation type="journal article" date="2019" name="Int. J. Syst. Evol. Microbiol.">
        <title>The Global Catalogue of Microorganisms (GCM) 10K type strain sequencing project: providing services to taxonomists for standard genome sequencing and annotation.</title>
        <authorList>
            <consortium name="The Broad Institute Genomics Platform"/>
            <consortium name="The Broad Institute Genome Sequencing Center for Infectious Disease"/>
            <person name="Wu L."/>
            <person name="Ma J."/>
        </authorList>
    </citation>
    <scope>NUCLEOTIDE SEQUENCE [LARGE SCALE GENOMIC DNA]</scope>
    <source>
        <strain evidence="2">KCTC 32255</strain>
    </source>
</reference>
<keyword evidence="1" id="KW-0378">Hydrolase</keyword>
<gene>
    <name evidence="1" type="ORF">ACFQGD_23425</name>
</gene>
<dbReference type="EMBL" id="JBHSXX010000001">
    <property type="protein sequence ID" value="MFC6870098.1"/>
    <property type="molecule type" value="Genomic_DNA"/>
</dbReference>
<dbReference type="InterPro" id="IPR000801">
    <property type="entry name" value="Esterase-like"/>
</dbReference>
<dbReference type="Proteomes" id="UP001596337">
    <property type="component" value="Unassembled WGS sequence"/>
</dbReference>
<evidence type="ECO:0000313" key="2">
    <source>
        <dbReference type="Proteomes" id="UP001596337"/>
    </source>
</evidence>
<keyword evidence="2" id="KW-1185">Reference proteome</keyword>
<accession>A0ABW2C4Y5</accession>
<protein>
    <submittedName>
        <fullName evidence="1">Alpha/beta hydrolase</fullName>
    </submittedName>
</protein>
<comment type="caution">
    <text evidence="1">The sequence shown here is derived from an EMBL/GenBank/DDBJ whole genome shotgun (WGS) entry which is preliminary data.</text>
</comment>
<dbReference type="Gene3D" id="3.40.50.1820">
    <property type="entry name" value="alpha/beta hydrolase"/>
    <property type="match status" value="1"/>
</dbReference>
<organism evidence="1 2">
    <name type="scientific">Haloechinothrix salitolerans</name>
    <dbReference type="NCBI Taxonomy" id="926830"/>
    <lineage>
        <taxon>Bacteria</taxon>
        <taxon>Bacillati</taxon>
        <taxon>Actinomycetota</taxon>
        <taxon>Actinomycetes</taxon>
        <taxon>Pseudonocardiales</taxon>
        <taxon>Pseudonocardiaceae</taxon>
        <taxon>Haloechinothrix</taxon>
    </lineage>
</organism>
<sequence>MPAMSALLAVGVIDFSTYRGKQGAAMGDGRISRRTMLTAGATGLALTGGGLVSLLRSSGGGGASPGSYLSLRGIERVRSRARNRDVDLVTMLPRKEVPIGLPVCLVLHGLGGDAVGTHKYGFDARLVREVALGTTPPFALVAVDGGDNYWNQVRPGDDPMAMLLDELPVWLRERGLADRPFACAGVSMGGFGALYYARMRAERHQPLRATAVASPALITSWAVMRTRRIFPSREAWEALDPLRHPHAIGNSALGVWCGEDDPFVTGTRRFISMTQPKVAYIGPGGHTADFVEGVADDVVRFLGQHAT</sequence>
<proteinExistence type="predicted"/>
<dbReference type="Pfam" id="PF00756">
    <property type="entry name" value="Esterase"/>
    <property type="match status" value="1"/>
</dbReference>